<keyword evidence="3" id="KW-1185">Reference proteome</keyword>
<dbReference type="AlphaFoldDB" id="A0A8H5EXS7"/>
<feature type="region of interest" description="Disordered" evidence="1">
    <location>
        <begin position="603"/>
        <end position="629"/>
    </location>
</feature>
<name>A0A8H5EXS7_9AGAR</name>
<accession>A0A8H5EXS7</accession>
<comment type="caution">
    <text evidence="2">The sequence shown here is derived from an EMBL/GenBank/DDBJ whole genome shotgun (WGS) entry which is preliminary data.</text>
</comment>
<reference evidence="2 3" key="1">
    <citation type="journal article" date="2020" name="ISME J.">
        <title>Uncovering the hidden diversity of litter-decomposition mechanisms in mushroom-forming fungi.</title>
        <authorList>
            <person name="Floudas D."/>
            <person name="Bentzer J."/>
            <person name="Ahren D."/>
            <person name="Johansson T."/>
            <person name="Persson P."/>
            <person name="Tunlid A."/>
        </authorList>
    </citation>
    <scope>NUCLEOTIDE SEQUENCE [LARGE SCALE GENOMIC DNA]</scope>
    <source>
        <strain evidence="2 3">CBS 101986</strain>
    </source>
</reference>
<feature type="compositionally biased region" description="Polar residues" evidence="1">
    <location>
        <begin position="611"/>
        <end position="629"/>
    </location>
</feature>
<gene>
    <name evidence="2" type="ORF">D9619_006259</name>
</gene>
<dbReference type="OrthoDB" id="3365698at2759"/>
<dbReference type="InterPro" id="IPR032675">
    <property type="entry name" value="LRR_dom_sf"/>
</dbReference>
<dbReference type="Proteomes" id="UP000567179">
    <property type="component" value="Unassembled WGS sequence"/>
</dbReference>
<evidence type="ECO:0008006" key="4">
    <source>
        <dbReference type="Google" id="ProtNLM"/>
    </source>
</evidence>
<evidence type="ECO:0000313" key="3">
    <source>
        <dbReference type="Proteomes" id="UP000567179"/>
    </source>
</evidence>
<protein>
    <recommendedName>
        <fullName evidence="4">F-box domain-containing protein</fullName>
    </recommendedName>
</protein>
<proteinExistence type="predicted"/>
<dbReference type="SUPFAM" id="SSF52047">
    <property type="entry name" value="RNI-like"/>
    <property type="match status" value="1"/>
</dbReference>
<evidence type="ECO:0000313" key="2">
    <source>
        <dbReference type="EMBL" id="KAF5316226.1"/>
    </source>
</evidence>
<organism evidence="2 3">
    <name type="scientific">Psilocybe cf. subviscida</name>
    <dbReference type="NCBI Taxonomy" id="2480587"/>
    <lineage>
        <taxon>Eukaryota</taxon>
        <taxon>Fungi</taxon>
        <taxon>Dikarya</taxon>
        <taxon>Basidiomycota</taxon>
        <taxon>Agaricomycotina</taxon>
        <taxon>Agaricomycetes</taxon>
        <taxon>Agaricomycetidae</taxon>
        <taxon>Agaricales</taxon>
        <taxon>Agaricineae</taxon>
        <taxon>Strophariaceae</taxon>
        <taxon>Psilocybe</taxon>
    </lineage>
</organism>
<dbReference type="EMBL" id="JAACJJ010000042">
    <property type="protein sequence ID" value="KAF5316226.1"/>
    <property type="molecule type" value="Genomic_DNA"/>
</dbReference>
<evidence type="ECO:0000256" key="1">
    <source>
        <dbReference type="SAM" id="MobiDB-lite"/>
    </source>
</evidence>
<sequence length="629" mass="71222">MSSTDNISHIDLLPPELIAETLLCCLRECPPETRLSPGNPPWTFGKISRRWRSIALNTPALWTDLPHLTTKTRNQSYRRLLGTALKLSKPLPISINLTASLSGPDPTPPDMPLLHDILPHLHRCWDLSLSINPFAVHELSNMSVPFDNLTNLSLHFFGRDGDWDGVTDHLRFAAPKLDSLTILSDVYLGGWVFIDIPSPFMFQWFNVPWAGLTTFVASYVSVDFACEVLKNAPSLRELSLEGLYHSGAELPSEPMSVTEYPLHTLFLLNSTSDASGDAMTRSFAAVTFLSSLKLPQLKHLRFDYTPRLDNDPVTDLIQRSDCILTAVHVHISHYWTIEEVKRFFEIIPHVQDLTIRPPQDYTDAQLVLRLEDEEDCDAPLLPELRNLTIVSSQITAQGIHELIDSRTRPSSFADSCSVQPLETVSVCIPRESVYCRVYEMLNNHLSNPQQGDDPIHDHLIMAAKSIELINNILTQMRDGAQMLNYSVLQNDLLPFIDSDTLTLVHPRHIMTSNIFENLQNTSSILSSPVFHGTDTPQILKPKVDHVLAEWAKALENYVPSQGWQHVTPEAVYSMRFETMCKRTTPAMEQVPMMSYALEKAMTRREKEAGRQRQQAQRPDIQRQGSTLYF</sequence>
<dbReference type="Gene3D" id="3.80.10.10">
    <property type="entry name" value="Ribonuclease Inhibitor"/>
    <property type="match status" value="1"/>
</dbReference>